<accession>A0A4Y2BQX2</accession>
<evidence type="ECO:0008006" key="4">
    <source>
        <dbReference type="Google" id="ProtNLM"/>
    </source>
</evidence>
<evidence type="ECO:0000256" key="1">
    <source>
        <dbReference type="SAM" id="SignalP"/>
    </source>
</evidence>
<dbReference type="EMBL" id="BGPR01000099">
    <property type="protein sequence ID" value="GBL94049.1"/>
    <property type="molecule type" value="Genomic_DNA"/>
</dbReference>
<name>A0A4Y2BQX2_ARAVE</name>
<keyword evidence="1" id="KW-0732">Signal</keyword>
<comment type="caution">
    <text evidence="2">The sequence shown here is derived from an EMBL/GenBank/DDBJ whole genome shotgun (WGS) entry which is preliminary data.</text>
</comment>
<evidence type="ECO:0000313" key="2">
    <source>
        <dbReference type="EMBL" id="GBL94049.1"/>
    </source>
</evidence>
<protein>
    <recommendedName>
        <fullName evidence="4">Partial AB-hydrolase lipase domain-containing protein</fullName>
    </recommendedName>
</protein>
<proteinExistence type="predicted"/>
<evidence type="ECO:0000313" key="3">
    <source>
        <dbReference type="Proteomes" id="UP000499080"/>
    </source>
</evidence>
<keyword evidence="3" id="KW-1185">Reference proteome</keyword>
<reference evidence="2 3" key="1">
    <citation type="journal article" date="2019" name="Sci. Rep.">
        <title>Orb-weaving spider Araneus ventricosus genome elucidates the spidroin gene catalogue.</title>
        <authorList>
            <person name="Kono N."/>
            <person name="Nakamura H."/>
            <person name="Ohtoshi R."/>
            <person name="Moran D.A.P."/>
            <person name="Shinohara A."/>
            <person name="Yoshida Y."/>
            <person name="Fujiwara M."/>
            <person name="Mori M."/>
            <person name="Tomita M."/>
            <person name="Arakawa K."/>
        </authorList>
    </citation>
    <scope>NUCLEOTIDE SEQUENCE [LARGE SCALE GENOMIC DNA]</scope>
</reference>
<dbReference type="AlphaFoldDB" id="A0A4Y2BQX2"/>
<feature type="signal peptide" evidence="1">
    <location>
        <begin position="1"/>
        <end position="22"/>
    </location>
</feature>
<feature type="chain" id="PRO_5021428518" description="Partial AB-hydrolase lipase domain-containing protein" evidence="1">
    <location>
        <begin position="23"/>
        <end position="88"/>
    </location>
</feature>
<dbReference type="Proteomes" id="UP000499080">
    <property type="component" value="Unassembled WGS sequence"/>
</dbReference>
<gene>
    <name evidence="2" type="ORF">AVEN_185021_1</name>
</gene>
<sequence>MSVEASFRKLLKLLLPSGMVLASEPQGSNSTKNPPCMWAWLLLNLTPWVRRSLGGYQLRSRPWHLTAAQNYEGCPKRAVVMFQHGMLI</sequence>
<organism evidence="2 3">
    <name type="scientific">Araneus ventricosus</name>
    <name type="common">Orbweaver spider</name>
    <name type="synonym">Epeira ventricosa</name>
    <dbReference type="NCBI Taxonomy" id="182803"/>
    <lineage>
        <taxon>Eukaryota</taxon>
        <taxon>Metazoa</taxon>
        <taxon>Ecdysozoa</taxon>
        <taxon>Arthropoda</taxon>
        <taxon>Chelicerata</taxon>
        <taxon>Arachnida</taxon>
        <taxon>Araneae</taxon>
        <taxon>Araneomorphae</taxon>
        <taxon>Entelegynae</taxon>
        <taxon>Araneoidea</taxon>
        <taxon>Araneidae</taxon>
        <taxon>Araneus</taxon>
    </lineage>
</organism>